<keyword evidence="1" id="KW-1133">Transmembrane helix</keyword>
<evidence type="ECO:0000313" key="2">
    <source>
        <dbReference type="EMBL" id="AVE25960.1"/>
    </source>
</evidence>
<proteinExistence type="predicted"/>
<protein>
    <submittedName>
        <fullName evidence="2">Uncharacterized protein</fullName>
    </submittedName>
</protein>
<dbReference type="AlphaFoldDB" id="A0A2L1KTS7"/>
<keyword evidence="1" id="KW-0812">Transmembrane</keyword>
<dbReference type="EMBL" id="MG516909">
    <property type="protein sequence ID" value="AVE25960.1"/>
    <property type="molecule type" value="Genomic_DNA"/>
</dbReference>
<feature type="transmembrane region" description="Helical" evidence="1">
    <location>
        <begin position="20"/>
        <end position="43"/>
    </location>
</feature>
<geneLocation type="plasmid" evidence="2">
    <name>pEc1675</name>
</geneLocation>
<reference evidence="2" key="1">
    <citation type="journal article" date="2018" name="Antimicrob. Agents Chemother.">
        <title>Characterization of the complete nucleotide sequences of IMP-4-encoding plasmids, belonging to diverse Inc families, recovered from Enterobacteriaceae of wildlife origin.</title>
        <authorList>
            <person name="Dolejska M."/>
            <person name="Papagiannitsis C.C."/>
            <person name="Pratova H."/>
            <person name="Medvecky M."/>
            <person name="Davidova Gerzova L."/>
            <person name="Valcek A."/>
        </authorList>
    </citation>
    <scope>NUCLEOTIDE SEQUENCE</scope>
    <source>
        <plasmid evidence="2">pEc1675</plasmid>
    </source>
</reference>
<organism evidence="2">
    <name type="scientific">Escherichia coli</name>
    <dbReference type="NCBI Taxonomy" id="562"/>
    <lineage>
        <taxon>Bacteria</taxon>
        <taxon>Pseudomonadati</taxon>
        <taxon>Pseudomonadota</taxon>
        <taxon>Gammaproteobacteria</taxon>
        <taxon>Enterobacterales</taxon>
        <taxon>Enterobacteriaceae</taxon>
        <taxon>Escherichia</taxon>
    </lineage>
</organism>
<keyword evidence="1" id="KW-0472">Membrane</keyword>
<keyword evidence="2" id="KW-0614">Plasmid</keyword>
<accession>A0A2L1KTS7</accession>
<name>A0A2L1KTS7_ECOLX</name>
<sequence>MSTYLPSTHNSHIGKHMIKLYLMAVATGISVVFIYCLLVPSLISAKSNIAVMLGIIVAFGAPVIGFNVGRNFLKSLINSKGK</sequence>
<feature type="transmembrane region" description="Helical" evidence="1">
    <location>
        <begin position="49"/>
        <end position="73"/>
    </location>
</feature>
<evidence type="ECO:0000256" key="1">
    <source>
        <dbReference type="SAM" id="Phobius"/>
    </source>
</evidence>